<dbReference type="Proteomes" id="UP001430356">
    <property type="component" value="Unassembled WGS sequence"/>
</dbReference>
<keyword evidence="2" id="KW-0472">Membrane</keyword>
<accession>A0AAW0F9C6</accession>
<proteinExistence type="predicted"/>
<feature type="region of interest" description="Disordered" evidence="1">
    <location>
        <begin position="76"/>
        <end position="95"/>
    </location>
</feature>
<dbReference type="AlphaFoldDB" id="A0AAW0F9C6"/>
<feature type="transmembrane region" description="Helical" evidence="2">
    <location>
        <begin position="365"/>
        <end position="386"/>
    </location>
</feature>
<evidence type="ECO:0000313" key="3">
    <source>
        <dbReference type="EMBL" id="KAK7201453.1"/>
    </source>
</evidence>
<organism evidence="3 4">
    <name type="scientific">Novymonas esmeraldas</name>
    <dbReference type="NCBI Taxonomy" id="1808958"/>
    <lineage>
        <taxon>Eukaryota</taxon>
        <taxon>Discoba</taxon>
        <taxon>Euglenozoa</taxon>
        <taxon>Kinetoplastea</taxon>
        <taxon>Metakinetoplastina</taxon>
        <taxon>Trypanosomatida</taxon>
        <taxon>Trypanosomatidae</taxon>
        <taxon>Novymonas</taxon>
    </lineage>
</organism>
<name>A0AAW0F9C6_9TRYP</name>
<dbReference type="EMBL" id="JAECZO010000015">
    <property type="protein sequence ID" value="KAK7201453.1"/>
    <property type="molecule type" value="Genomic_DNA"/>
</dbReference>
<feature type="region of interest" description="Disordered" evidence="1">
    <location>
        <begin position="104"/>
        <end position="136"/>
    </location>
</feature>
<keyword evidence="2" id="KW-0812">Transmembrane</keyword>
<evidence type="ECO:0000256" key="1">
    <source>
        <dbReference type="SAM" id="MobiDB-lite"/>
    </source>
</evidence>
<keyword evidence="4" id="KW-1185">Reference proteome</keyword>
<dbReference type="CDD" id="cd15841">
    <property type="entry name" value="SNARE_Qc"/>
    <property type="match status" value="1"/>
</dbReference>
<sequence>MKRSLRALEELQARLTSDAAATAAEQRRAADTAKQERLAKLPPYKQAEYRCLECVAELRETLRDVEELQRVLGRGNDVSSAADASREAADPADGDDEHAALLLRSGGQRSRGGRPTDVAVQEQELARSRQQARRAHQRLQQLRREAARLAATAAGGGGEPTGDTTTSLSALEWQRAAQHVERVSQWYRDVFGIRVVSSLGDPALQLNRPAQAQQPAGSMTHLGRGANAVPPAVTLAAAAAAAATSSAAGRPGARDGSEGRADDAAAAESRVPPMLILRSAREDDEFREFFDAVQSNDALIDAAVDRLGEGVSRLLDNARGVEGELAVQAALLHTTEVHVEARQAELAGMNRRLRRAIREMEDSSVCMYVLCLLVLLLVLGLLLRVAR</sequence>
<feature type="compositionally biased region" description="Basic and acidic residues" evidence="1">
    <location>
        <begin position="252"/>
        <end position="263"/>
    </location>
</feature>
<reference evidence="3 4" key="1">
    <citation type="journal article" date="2021" name="MBio">
        <title>A New Model Trypanosomatid, Novymonas esmeraldas: Genomic Perception of Its 'Candidatus Pandoraea novymonadis' Endosymbiont.</title>
        <authorList>
            <person name="Zakharova A."/>
            <person name="Saura A."/>
            <person name="Butenko A."/>
            <person name="Podesvova L."/>
            <person name="Warmusova S."/>
            <person name="Kostygov A.Y."/>
            <person name="Nenarokova A."/>
            <person name="Lukes J."/>
            <person name="Opperdoes F.R."/>
            <person name="Yurchenko V."/>
        </authorList>
    </citation>
    <scope>NUCLEOTIDE SEQUENCE [LARGE SCALE GENOMIC DNA]</scope>
    <source>
        <strain evidence="3 4">E262AT.01</strain>
    </source>
</reference>
<feature type="region of interest" description="Disordered" evidence="1">
    <location>
        <begin position="245"/>
        <end position="266"/>
    </location>
</feature>
<keyword evidence="2" id="KW-1133">Transmembrane helix</keyword>
<evidence type="ECO:0000313" key="4">
    <source>
        <dbReference type="Proteomes" id="UP001430356"/>
    </source>
</evidence>
<comment type="caution">
    <text evidence="3">The sequence shown here is derived from an EMBL/GenBank/DDBJ whole genome shotgun (WGS) entry which is preliminary data.</text>
</comment>
<protein>
    <submittedName>
        <fullName evidence="3">Qb-SNARE protein</fullName>
    </submittedName>
</protein>
<evidence type="ECO:0000256" key="2">
    <source>
        <dbReference type="SAM" id="Phobius"/>
    </source>
</evidence>
<gene>
    <name evidence="3" type="ORF">NESM_000208100</name>
</gene>